<reference evidence="1 2" key="1">
    <citation type="submission" date="2015-07" db="EMBL/GenBank/DDBJ databases">
        <title>Genome sequence of Ornatilinea apprima DSM 23815.</title>
        <authorList>
            <person name="Hemp J."/>
            <person name="Ward L.M."/>
            <person name="Pace L.A."/>
            <person name="Fischer W.W."/>
        </authorList>
    </citation>
    <scope>NUCLEOTIDE SEQUENCE [LARGE SCALE GENOMIC DNA]</scope>
    <source>
        <strain evidence="1 2">P3M-1</strain>
    </source>
</reference>
<gene>
    <name evidence="1" type="ORF">ADN00_07650</name>
</gene>
<organism evidence="1 2">
    <name type="scientific">Ornatilinea apprima</name>
    <dbReference type="NCBI Taxonomy" id="1134406"/>
    <lineage>
        <taxon>Bacteria</taxon>
        <taxon>Bacillati</taxon>
        <taxon>Chloroflexota</taxon>
        <taxon>Anaerolineae</taxon>
        <taxon>Anaerolineales</taxon>
        <taxon>Anaerolineaceae</taxon>
        <taxon>Ornatilinea</taxon>
    </lineage>
</organism>
<dbReference type="STRING" id="1134406.ADN00_07650"/>
<name>A0A0P6XTA6_9CHLR</name>
<dbReference type="AlphaFoldDB" id="A0A0P6XTA6"/>
<protein>
    <submittedName>
        <fullName evidence="1">Uncharacterized protein</fullName>
    </submittedName>
</protein>
<proteinExistence type="predicted"/>
<dbReference type="RefSeq" id="WP_075062388.1">
    <property type="nucleotide sequence ID" value="NZ_LGCL01000019.1"/>
</dbReference>
<comment type="caution">
    <text evidence="1">The sequence shown here is derived from an EMBL/GenBank/DDBJ whole genome shotgun (WGS) entry which is preliminary data.</text>
</comment>
<evidence type="ECO:0000313" key="1">
    <source>
        <dbReference type="EMBL" id="KPL78318.1"/>
    </source>
</evidence>
<sequence>MPMLTFYSSSAAKGLRMALKIIVYQEALKNKSEMGLSMQMSRSFSPESMAVGAVRVWQAAGWAEGENLC</sequence>
<dbReference type="Proteomes" id="UP000050417">
    <property type="component" value="Unassembled WGS sequence"/>
</dbReference>
<accession>A0A0P6XTA6</accession>
<dbReference type="EMBL" id="LGCL01000019">
    <property type="protein sequence ID" value="KPL78318.1"/>
    <property type="molecule type" value="Genomic_DNA"/>
</dbReference>
<keyword evidence="2" id="KW-1185">Reference proteome</keyword>
<evidence type="ECO:0000313" key="2">
    <source>
        <dbReference type="Proteomes" id="UP000050417"/>
    </source>
</evidence>